<feature type="domain" description="Peptidase M20 dimerisation" evidence="4">
    <location>
        <begin position="228"/>
        <end position="322"/>
    </location>
</feature>
<keyword evidence="3" id="KW-0732">Signal</keyword>
<dbReference type="AlphaFoldDB" id="A0A437PMF3"/>
<keyword evidence="6" id="KW-1185">Reference proteome</keyword>
<feature type="signal peptide" evidence="3">
    <location>
        <begin position="1"/>
        <end position="18"/>
    </location>
</feature>
<evidence type="ECO:0000259" key="4">
    <source>
        <dbReference type="Pfam" id="PF07687"/>
    </source>
</evidence>
<dbReference type="RefSeq" id="WP_127805047.1">
    <property type="nucleotide sequence ID" value="NZ_SACY01000005.1"/>
</dbReference>
<feature type="chain" id="PRO_5019255611" evidence="3">
    <location>
        <begin position="19"/>
        <end position="435"/>
    </location>
</feature>
<evidence type="ECO:0000256" key="3">
    <source>
        <dbReference type="SAM" id="SignalP"/>
    </source>
</evidence>
<dbReference type="InterPro" id="IPR036264">
    <property type="entry name" value="Bact_exopeptidase_dim_dom"/>
</dbReference>
<dbReference type="InterPro" id="IPR002933">
    <property type="entry name" value="Peptidase_M20"/>
</dbReference>
<dbReference type="GO" id="GO:0019877">
    <property type="term" value="P:diaminopimelate biosynthetic process"/>
    <property type="evidence" value="ECO:0007669"/>
    <property type="project" value="UniProtKB-ARBA"/>
</dbReference>
<dbReference type="Gene3D" id="3.40.630.10">
    <property type="entry name" value="Zn peptidases"/>
    <property type="match status" value="1"/>
</dbReference>
<dbReference type="InterPro" id="IPR017439">
    <property type="entry name" value="Amidohydrolase"/>
</dbReference>
<feature type="binding site" evidence="2">
    <location>
        <position position="134"/>
    </location>
    <ligand>
        <name>Mn(2+)</name>
        <dbReference type="ChEBI" id="CHEBI:29035"/>
        <label>2</label>
    </ligand>
</feature>
<dbReference type="Gene3D" id="3.30.70.360">
    <property type="match status" value="1"/>
</dbReference>
<name>A0A437PMF3_9BACT</name>
<dbReference type="EMBL" id="SACY01000005">
    <property type="protein sequence ID" value="RVU23462.1"/>
    <property type="molecule type" value="Genomic_DNA"/>
</dbReference>
<dbReference type="FunFam" id="3.30.70.360:FF:000001">
    <property type="entry name" value="N-acetyldiaminopimelate deacetylase"/>
    <property type="match status" value="1"/>
</dbReference>
<dbReference type="PANTHER" id="PTHR11014:SF63">
    <property type="entry name" value="METALLOPEPTIDASE, PUTATIVE (AFU_ORTHOLOGUE AFUA_6G09600)-RELATED"/>
    <property type="match status" value="1"/>
</dbReference>
<dbReference type="GO" id="GO:0050118">
    <property type="term" value="F:N-acetyldiaminopimelate deacetylase activity"/>
    <property type="evidence" value="ECO:0007669"/>
    <property type="project" value="UniProtKB-ARBA"/>
</dbReference>
<keyword evidence="2" id="KW-0464">Manganese</keyword>
<evidence type="ECO:0000313" key="6">
    <source>
        <dbReference type="Proteomes" id="UP000282832"/>
    </source>
</evidence>
<reference evidence="5 6" key="1">
    <citation type="submission" date="2019-01" db="EMBL/GenBank/DDBJ databases">
        <authorList>
            <person name="Chen W.-M."/>
        </authorList>
    </citation>
    <scope>NUCLEOTIDE SEQUENCE [LARGE SCALE GENOMIC DNA]</scope>
    <source>
        <strain evidence="5 6">FSY-15</strain>
    </source>
</reference>
<dbReference type="Pfam" id="PF07687">
    <property type="entry name" value="M20_dimer"/>
    <property type="match status" value="1"/>
</dbReference>
<feature type="binding site" evidence="2">
    <location>
        <position position="168"/>
    </location>
    <ligand>
        <name>Mn(2+)</name>
        <dbReference type="ChEBI" id="CHEBI:29035"/>
        <label>2</label>
    </ligand>
</feature>
<dbReference type="InterPro" id="IPR011650">
    <property type="entry name" value="Peptidase_M20_dimer"/>
</dbReference>
<evidence type="ECO:0000256" key="1">
    <source>
        <dbReference type="ARBA" id="ARBA00022801"/>
    </source>
</evidence>
<keyword evidence="1 5" id="KW-0378">Hydrolase</keyword>
<feature type="binding site" evidence="2">
    <location>
        <position position="203"/>
    </location>
    <ligand>
        <name>Mn(2+)</name>
        <dbReference type="ChEBI" id="CHEBI:29035"/>
        <label>2</label>
    </ligand>
</feature>
<feature type="binding site" evidence="2">
    <location>
        <position position="406"/>
    </location>
    <ligand>
        <name>Mn(2+)</name>
        <dbReference type="ChEBI" id="CHEBI:29035"/>
        <label>2</label>
    </ligand>
</feature>
<dbReference type="PIRSF" id="PIRSF005962">
    <property type="entry name" value="Pept_M20D_amidohydro"/>
    <property type="match status" value="1"/>
</dbReference>
<dbReference type="SUPFAM" id="SSF53187">
    <property type="entry name" value="Zn-dependent exopeptidases"/>
    <property type="match status" value="1"/>
</dbReference>
<dbReference type="NCBIfam" id="TIGR01891">
    <property type="entry name" value="amidohydrolases"/>
    <property type="match status" value="1"/>
</dbReference>
<dbReference type="GO" id="GO:0046872">
    <property type="term" value="F:metal ion binding"/>
    <property type="evidence" value="ECO:0007669"/>
    <property type="project" value="UniProtKB-KW"/>
</dbReference>
<keyword evidence="2" id="KW-0479">Metal-binding</keyword>
<comment type="caution">
    <text evidence="5">The sequence shown here is derived from an EMBL/GenBank/DDBJ whole genome shotgun (WGS) entry which is preliminary data.</text>
</comment>
<dbReference type="SUPFAM" id="SSF55031">
    <property type="entry name" value="Bacterial exopeptidase dimerisation domain"/>
    <property type="match status" value="1"/>
</dbReference>
<gene>
    <name evidence="5" type="ORF">EOJ36_10290</name>
</gene>
<protein>
    <submittedName>
        <fullName evidence="5">Amidohydrolase</fullName>
    </submittedName>
</protein>
<sequence length="435" mass="47090">MKKHFIIALLAVATSSFAQSKLKPSLSQKADALKSKVIAWRRDFHEHPELGNQEFRTAEIVAKHLKSLGIEVQEKVAYTGVVGVLKGGKPGPVVALRADMDGLPVTERVNIPFKSQVVTYYNGQKTGVMHACGHDSHMAILMAVAEILASEKANLAGTVKFIFQPSEEGVYNANGESILSGAELMVKEGVLENPKVEAIFGLHISAGSENGVLEYKPGATMAAVDQLDIVVKGKQAHGANPWLGVDPIVTSSQIITGLQTIVSRNVNITEDPAIVTVGAIHGGIRQNIIPESVKMIGTIRTFGVEQRELVHKRIKEIATNIAESAGAKADVTIGTGYPVTFNNVALVEKMLPTLQAINGKERVRQIPAHTGAEDFSFFQQKVPGFFFFLGARPADKKSVNEVAAHHTPDFYLEESEFQVGVKALSHLVVDYFEKK</sequence>
<dbReference type="PANTHER" id="PTHR11014">
    <property type="entry name" value="PEPTIDASE M20 FAMILY MEMBER"/>
    <property type="match status" value="1"/>
</dbReference>
<evidence type="ECO:0000256" key="2">
    <source>
        <dbReference type="PIRSR" id="PIRSR005962-1"/>
    </source>
</evidence>
<dbReference type="OrthoDB" id="9776731at2"/>
<dbReference type="Proteomes" id="UP000282832">
    <property type="component" value="Unassembled WGS sequence"/>
</dbReference>
<comment type="cofactor">
    <cofactor evidence="2">
        <name>Mn(2+)</name>
        <dbReference type="ChEBI" id="CHEBI:29035"/>
    </cofactor>
    <text evidence="2">The Mn(2+) ion enhances activity.</text>
</comment>
<dbReference type="Pfam" id="PF01546">
    <property type="entry name" value="Peptidase_M20"/>
    <property type="match status" value="1"/>
</dbReference>
<proteinExistence type="predicted"/>
<organism evidence="5 6">
    <name type="scientific">Sandaracinomonas limnophila</name>
    <dbReference type="NCBI Taxonomy" id="1862386"/>
    <lineage>
        <taxon>Bacteria</taxon>
        <taxon>Pseudomonadati</taxon>
        <taxon>Bacteroidota</taxon>
        <taxon>Cytophagia</taxon>
        <taxon>Cytophagales</taxon>
        <taxon>Flectobacillaceae</taxon>
        <taxon>Sandaracinomonas</taxon>
    </lineage>
</organism>
<feature type="binding site" evidence="2">
    <location>
        <position position="132"/>
    </location>
    <ligand>
        <name>Mn(2+)</name>
        <dbReference type="ChEBI" id="CHEBI:29035"/>
        <label>2</label>
    </ligand>
</feature>
<evidence type="ECO:0000313" key="5">
    <source>
        <dbReference type="EMBL" id="RVU23462.1"/>
    </source>
</evidence>
<accession>A0A437PMF3</accession>